<organism evidence="6 7">
    <name type="scientific">Actinokineospora cianjurensis</name>
    <dbReference type="NCBI Taxonomy" id="585224"/>
    <lineage>
        <taxon>Bacteria</taxon>
        <taxon>Bacillati</taxon>
        <taxon>Actinomycetota</taxon>
        <taxon>Actinomycetes</taxon>
        <taxon>Pseudonocardiales</taxon>
        <taxon>Pseudonocardiaceae</taxon>
        <taxon>Actinokineospora</taxon>
    </lineage>
</organism>
<dbReference type="Pfam" id="PF13530">
    <property type="entry name" value="SCP2_2"/>
    <property type="match status" value="1"/>
</dbReference>
<dbReference type="NCBIfam" id="NF002367">
    <property type="entry name" value="PRK01346.1-4"/>
    <property type="match status" value="1"/>
</dbReference>
<keyword evidence="2 4" id="KW-0808">Transferase</keyword>
<dbReference type="GO" id="GO:0030649">
    <property type="term" value="P:aminoglycoside antibiotic catabolic process"/>
    <property type="evidence" value="ECO:0007669"/>
    <property type="project" value="TreeGrafter"/>
</dbReference>
<dbReference type="Proteomes" id="UP000282454">
    <property type="component" value="Unassembled WGS sequence"/>
</dbReference>
<dbReference type="OrthoDB" id="8399956at2"/>
<feature type="active site" description="Proton donor" evidence="4">
    <location>
        <position position="124"/>
    </location>
</feature>
<evidence type="ECO:0000259" key="5">
    <source>
        <dbReference type="PROSITE" id="PS51186"/>
    </source>
</evidence>
<evidence type="ECO:0000313" key="6">
    <source>
        <dbReference type="EMBL" id="RLK59099.1"/>
    </source>
</evidence>
<dbReference type="Pfam" id="PF13527">
    <property type="entry name" value="Acetyltransf_9"/>
    <property type="match status" value="1"/>
</dbReference>
<feature type="binding site" evidence="4">
    <location>
        <begin position="119"/>
        <end position="120"/>
    </location>
    <ligand>
        <name>acetyl-CoA</name>
        <dbReference type="ChEBI" id="CHEBI:57288"/>
    </ligand>
</feature>
<evidence type="ECO:0000256" key="3">
    <source>
        <dbReference type="ARBA" id="ARBA00023315"/>
    </source>
</evidence>
<protein>
    <submittedName>
        <fullName evidence="6">Putative acetyltransferase</fullName>
    </submittedName>
</protein>
<dbReference type="InterPro" id="IPR016181">
    <property type="entry name" value="Acyl_CoA_acyltransferase"/>
</dbReference>
<feature type="domain" description="N-acetyltransferase" evidence="5">
    <location>
        <begin position="4"/>
        <end position="152"/>
    </location>
</feature>
<proteinExistence type="inferred from homology"/>
<dbReference type="InterPro" id="IPR025559">
    <property type="entry name" value="Eis_dom"/>
</dbReference>
<sequence>MSDIEIRTLADTEWRASLGLFRAALHAVPPTDEQWAVGSRSYEPGRTLGAFCGDTLAGTAFAWSSDLLVPGGAVVPMAAVTRVGVRSDFRRRGVLSELMRRQLADIADRGEVLAALRPTEPLIYGRFGYGQATRGAKTVAVPGNALLRPEVPSGGRVRLVTPAEALAVMPGIYERVGRSRPGTMARPSYWWTVAYERAFAADEHIIIAVHSGPDGDDGYLMYRPTPGALPGTNATLAVDDFVAATPDAVYGLWRFLLSVDLVDEVTVWTRPTDEPIAEALTDPRAITSAEHRSDLWLRLVDVPKALAAREYGPATVVLEVEDSLLPGNSGAYRLTPDGVTRTTATPDLSLSVDVLAMLYLGTWRASALTAIGRIQELTPGATTKADALFAVPEASWCGTFF</sequence>
<comment type="caution">
    <text evidence="6">The sequence shown here is derived from an EMBL/GenBank/DDBJ whole genome shotgun (WGS) entry which is preliminary data.</text>
</comment>
<dbReference type="PANTHER" id="PTHR37817:SF1">
    <property type="entry name" value="N-ACETYLTRANSFERASE EIS"/>
    <property type="match status" value="1"/>
</dbReference>
<evidence type="ECO:0000256" key="1">
    <source>
        <dbReference type="ARBA" id="ARBA00009213"/>
    </source>
</evidence>
<dbReference type="InterPro" id="IPR041380">
    <property type="entry name" value="Acetyltransf_17"/>
</dbReference>
<dbReference type="GO" id="GO:0034069">
    <property type="term" value="F:aminoglycoside N-acetyltransferase activity"/>
    <property type="evidence" value="ECO:0007669"/>
    <property type="project" value="TreeGrafter"/>
</dbReference>
<dbReference type="Gene3D" id="3.30.1050.10">
    <property type="entry name" value="SCP2 sterol-binding domain"/>
    <property type="match status" value="1"/>
</dbReference>
<feature type="binding site" evidence="4">
    <location>
        <begin position="83"/>
        <end position="85"/>
    </location>
    <ligand>
        <name>acetyl-CoA</name>
        <dbReference type="ChEBI" id="CHEBI:57288"/>
    </ligand>
</feature>
<reference evidence="6 7" key="1">
    <citation type="submission" date="2018-10" db="EMBL/GenBank/DDBJ databases">
        <title>Genomic Encyclopedia of Archaeal and Bacterial Type Strains, Phase II (KMG-II): from individual species to whole genera.</title>
        <authorList>
            <person name="Goeker M."/>
        </authorList>
    </citation>
    <scope>NUCLEOTIDE SEQUENCE [LARGE SCALE GENOMIC DNA]</scope>
    <source>
        <strain evidence="6 7">DSM 45657</strain>
    </source>
</reference>
<feature type="active site" description="Proton acceptor; via carboxylate" evidence="4">
    <location>
        <position position="401"/>
    </location>
</feature>
<feature type="binding site" evidence="4">
    <location>
        <begin position="91"/>
        <end position="96"/>
    </location>
    <ligand>
        <name>acetyl-CoA</name>
        <dbReference type="ChEBI" id="CHEBI:57288"/>
    </ligand>
</feature>
<dbReference type="InterPro" id="IPR000182">
    <property type="entry name" value="GNAT_dom"/>
</dbReference>
<evidence type="ECO:0000256" key="4">
    <source>
        <dbReference type="HAMAP-Rule" id="MF_01812"/>
    </source>
</evidence>
<evidence type="ECO:0000313" key="7">
    <source>
        <dbReference type="Proteomes" id="UP000282454"/>
    </source>
</evidence>
<dbReference type="SUPFAM" id="SSF55729">
    <property type="entry name" value="Acyl-CoA N-acyltransferases (Nat)"/>
    <property type="match status" value="1"/>
</dbReference>
<evidence type="ECO:0000256" key="2">
    <source>
        <dbReference type="ARBA" id="ARBA00022679"/>
    </source>
</evidence>
<dbReference type="EMBL" id="RCDD01000002">
    <property type="protein sequence ID" value="RLK59099.1"/>
    <property type="molecule type" value="Genomic_DNA"/>
</dbReference>
<accession>A0A421B3Z8</accession>
<name>A0A421B3Z8_9PSEU</name>
<dbReference type="PANTHER" id="PTHR37817">
    <property type="entry name" value="N-ACETYLTRANSFERASE EIS"/>
    <property type="match status" value="1"/>
</dbReference>
<dbReference type="Gene3D" id="3.40.630.30">
    <property type="match status" value="2"/>
</dbReference>
<dbReference type="SUPFAM" id="SSF55718">
    <property type="entry name" value="SCP-like"/>
    <property type="match status" value="1"/>
</dbReference>
<gene>
    <name evidence="6" type="ORF">CLV68_3581</name>
</gene>
<dbReference type="InterPro" id="IPR022902">
    <property type="entry name" value="NAcTrfase_Eis"/>
</dbReference>
<dbReference type="InterPro" id="IPR036527">
    <property type="entry name" value="SCP2_sterol-bd_dom_sf"/>
</dbReference>
<dbReference type="AlphaFoldDB" id="A0A421B3Z8"/>
<dbReference type="InterPro" id="IPR051554">
    <property type="entry name" value="Acetyltransferase_Eis"/>
</dbReference>
<dbReference type="PROSITE" id="PS51186">
    <property type="entry name" value="GNAT"/>
    <property type="match status" value="1"/>
</dbReference>
<comment type="similarity">
    <text evidence="1 4">Belongs to the acetyltransferase Eis family.</text>
</comment>
<dbReference type="HAMAP" id="MF_01812">
    <property type="entry name" value="Eis"/>
    <property type="match status" value="1"/>
</dbReference>
<dbReference type="Pfam" id="PF17668">
    <property type="entry name" value="Acetyltransf_17"/>
    <property type="match status" value="1"/>
</dbReference>
<keyword evidence="7" id="KW-1185">Reference proteome</keyword>
<comment type="subunit">
    <text evidence="4">Homohexamer; trimer of dimers.</text>
</comment>
<dbReference type="RefSeq" id="WP_121391971.1">
    <property type="nucleotide sequence ID" value="NZ_RCDD01000002.1"/>
</dbReference>
<keyword evidence="3 4" id="KW-0012">Acyltransferase</keyword>